<dbReference type="EMBL" id="JABSTQ010008635">
    <property type="protein sequence ID" value="KAG0434256.1"/>
    <property type="molecule type" value="Genomic_DNA"/>
</dbReference>
<name>A0AC60QJJ2_IXOPE</name>
<keyword evidence="2" id="KW-1185">Reference proteome</keyword>
<evidence type="ECO:0000313" key="1">
    <source>
        <dbReference type="EMBL" id="KAG0434256.1"/>
    </source>
</evidence>
<evidence type="ECO:0000313" key="2">
    <source>
        <dbReference type="Proteomes" id="UP000805193"/>
    </source>
</evidence>
<sequence length="96" mass="10343">MPTSRECLCCRECPPAVATQPEGCVTEHMDFALICLQPAVLRVAYWALDEAGLQPAPGEQTQLLLAAMLAALYTAGMHTRSQVLSPLHTAEGLEFS</sequence>
<proteinExistence type="predicted"/>
<dbReference type="Proteomes" id="UP000805193">
    <property type="component" value="Unassembled WGS sequence"/>
</dbReference>
<protein>
    <submittedName>
        <fullName evidence="1">Uncharacterized protein</fullName>
    </submittedName>
</protein>
<gene>
    <name evidence="1" type="ORF">HPB47_019235</name>
</gene>
<comment type="caution">
    <text evidence="1">The sequence shown here is derived from an EMBL/GenBank/DDBJ whole genome shotgun (WGS) entry which is preliminary data.</text>
</comment>
<accession>A0AC60QJJ2</accession>
<organism evidence="1 2">
    <name type="scientific">Ixodes persulcatus</name>
    <name type="common">Taiga tick</name>
    <dbReference type="NCBI Taxonomy" id="34615"/>
    <lineage>
        <taxon>Eukaryota</taxon>
        <taxon>Metazoa</taxon>
        <taxon>Ecdysozoa</taxon>
        <taxon>Arthropoda</taxon>
        <taxon>Chelicerata</taxon>
        <taxon>Arachnida</taxon>
        <taxon>Acari</taxon>
        <taxon>Parasitiformes</taxon>
        <taxon>Ixodida</taxon>
        <taxon>Ixodoidea</taxon>
        <taxon>Ixodidae</taxon>
        <taxon>Ixodinae</taxon>
        <taxon>Ixodes</taxon>
    </lineage>
</organism>
<reference evidence="1 2" key="1">
    <citation type="journal article" date="2020" name="Cell">
        <title>Large-Scale Comparative Analyses of Tick Genomes Elucidate Their Genetic Diversity and Vector Capacities.</title>
        <authorList>
            <consortium name="Tick Genome and Microbiome Consortium (TIGMIC)"/>
            <person name="Jia N."/>
            <person name="Wang J."/>
            <person name="Shi W."/>
            <person name="Du L."/>
            <person name="Sun Y."/>
            <person name="Zhan W."/>
            <person name="Jiang J.F."/>
            <person name="Wang Q."/>
            <person name="Zhang B."/>
            <person name="Ji P."/>
            <person name="Bell-Sakyi L."/>
            <person name="Cui X.M."/>
            <person name="Yuan T.T."/>
            <person name="Jiang B.G."/>
            <person name="Yang W.F."/>
            <person name="Lam T.T."/>
            <person name="Chang Q.C."/>
            <person name="Ding S.J."/>
            <person name="Wang X.J."/>
            <person name="Zhu J.G."/>
            <person name="Ruan X.D."/>
            <person name="Zhao L."/>
            <person name="Wei J.T."/>
            <person name="Ye R.Z."/>
            <person name="Que T.C."/>
            <person name="Du C.H."/>
            <person name="Zhou Y.H."/>
            <person name="Cheng J.X."/>
            <person name="Dai P.F."/>
            <person name="Guo W.B."/>
            <person name="Han X.H."/>
            <person name="Huang E.J."/>
            <person name="Li L.F."/>
            <person name="Wei W."/>
            <person name="Gao Y.C."/>
            <person name="Liu J.Z."/>
            <person name="Shao H.Z."/>
            <person name="Wang X."/>
            <person name="Wang C.C."/>
            <person name="Yang T.C."/>
            <person name="Huo Q.B."/>
            <person name="Li W."/>
            <person name="Chen H.Y."/>
            <person name="Chen S.E."/>
            <person name="Zhou L.G."/>
            <person name="Ni X.B."/>
            <person name="Tian J.H."/>
            <person name="Sheng Y."/>
            <person name="Liu T."/>
            <person name="Pan Y.S."/>
            <person name="Xia L.Y."/>
            <person name="Li J."/>
            <person name="Zhao F."/>
            <person name="Cao W.C."/>
        </authorList>
    </citation>
    <scope>NUCLEOTIDE SEQUENCE [LARGE SCALE GENOMIC DNA]</scope>
    <source>
        <strain evidence="1">Iper-2018</strain>
    </source>
</reference>